<keyword evidence="2" id="KW-0496">Mitochondrion</keyword>
<evidence type="ECO:0000313" key="4">
    <source>
        <dbReference type="Proteomes" id="UP000288805"/>
    </source>
</evidence>
<reference evidence="3 4" key="1">
    <citation type="journal article" date="2018" name="PLoS Genet.">
        <title>Population sequencing reveals clonal diversity and ancestral inbreeding in the grapevine cultivar Chardonnay.</title>
        <authorList>
            <person name="Roach M.J."/>
            <person name="Johnson D.L."/>
            <person name="Bohlmann J."/>
            <person name="van Vuuren H.J."/>
            <person name="Jones S.J."/>
            <person name="Pretorius I.S."/>
            <person name="Schmidt S.A."/>
            <person name="Borneman A.R."/>
        </authorList>
    </citation>
    <scope>NUCLEOTIDE SEQUENCE [LARGE SCALE GENOMIC DNA]</scope>
    <source>
        <strain evidence="4">cv. Chardonnay</strain>
        <tissue evidence="3">Leaf</tissue>
    </source>
</reference>
<name>A0A438HV91_VITVI</name>
<dbReference type="GO" id="GO:0005739">
    <property type="term" value="C:mitochondrion"/>
    <property type="evidence" value="ECO:0007669"/>
    <property type="project" value="UniProtKB-SubCell"/>
</dbReference>
<comment type="caution">
    <text evidence="3">The sequence shown here is derived from an EMBL/GenBank/DDBJ whole genome shotgun (WGS) entry which is preliminary data.</text>
</comment>
<sequence>MCKAVQITQYAKCFSPNNTIVLTCKQHQQISDFLAQIRPDTVSPATLSFTGIAFSTMAIKCLAAKGEESGDCEKFAKYYRSLCPVEWKFIAHLLGYDESVGISGIVTNVIEHVGQAVVVVVVGGLGNSASLTDLSPAEELHIPFLA</sequence>
<evidence type="ECO:0000256" key="2">
    <source>
        <dbReference type="ARBA" id="ARBA00023128"/>
    </source>
</evidence>
<proteinExistence type="predicted"/>
<dbReference type="EMBL" id="QGNW01000174">
    <property type="protein sequence ID" value="RVW88393.1"/>
    <property type="molecule type" value="Genomic_DNA"/>
</dbReference>
<dbReference type="Proteomes" id="UP000288805">
    <property type="component" value="Unassembled WGS sequence"/>
</dbReference>
<dbReference type="PANTHER" id="PTHR46281">
    <property type="entry name" value="CYTOCHROME C OXIDASE SUBUNIT 6B"/>
    <property type="match status" value="1"/>
</dbReference>
<dbReference type="PANTHER" id="PTHR46281:SF8">
    <property type="entry name" value="CYTOCHROME C OXIDASE SUBUNIT 12, MITOCHONDRIAL"/>
    <property type="match status" value="1"/>
</dbReference>
<protein>
    <submittedName>
        <fullName evidence="3">Uncharacterized protein</fullName>
    </submittedName>
</protein>
<dbReference type="InterPro" id="IPR036549">
    <property type="entry name" value="CX6/COA6-like_sf"/>
</dbReference>
<dbReference type="Gene3D" id="1.10.10.140">
    <property type="entry name" value="Cytochrome c oxidase, subunit VIb"/>
    <property type="match status" value="1"/>
</dbReference>
<dbReference type="AlphaFoldDB" id="A0A438HV91"/>
<dbReference type="SUPFAM" id="SSF47694">
    <property type="entry name" value="Cytochrome c oxidase subunit h"/>
    <property type="match status" value="1"/>
</dbReference>
<dbReference type="GO" id="GO:0045277">
    <property type="term" value="C:respiratory chain complex IV"/>
    <property type="evidence" value="ECO:0007669"/>
    <property type="project" value="InterPro"/>
</dbReference>
<comment type="subcellular location">
    <subcellularLocation>
        <location evidence="1">Mitochondrion</location>
    </subcellularLocation>
</comment>
<dbReference type="InterPro" id="IPR003213">
    <property type="entry name" value="Cyt_c_oxidase_su6B"/>
</dbReference>
<evidence type="ECO:0000313" key="3">
    <source>
        <dbReference type="EMBL" id="RVW88393.1"/>
    </source>
</evidence>
<gene>
    <name evidence="3" type="ORF">CK203_040909</name>
</gene>
<evidence type="ECO:0000256" key="1">
    <source>
        <dbReference type="ARBA" id="ARBA00004173"/>
    </source>
</evidence>
<organism evidence="3 4">
    <name type="scientific">Vitis vinifera</name>
    <name type="common">Grape</name>
    <dbReference type="NCBI Taxonomy" id="29760"/>
    <lineage>
        <taxon>Eukaryota</taxon>
        <taxon>Viridiplantae</taxon>
        <taxon>Streptophyta</taxon>
        <taxon>Embryophyta</taxon>
        <taxon>Tracheophyta</taxon>
        <taxon>Spermatophyta</taxon>
        <taxon>Magnoliopsida</taxon>
        <taxon>eudicotyledons</taxon>
        <taxon>Gunneridae</taxon>
        <taxon>Pentapetalae</taxon>
        <taxon>rosids</taxon>
        <taxon>Vitales</taxon>
        <taxon>Vitaceae</taxon>
        <taxon>Viteae</taxon>
        <taxon>Vitis</taxon>
    </lineage>
</organism>
<accession>A0A438HV91</accession>